<dbReference type="NCBIfam" id="TIGR01593">
    <property type="entry name" value="holin_tox_secr"/>
    <property type="match status" value="1"/>
</dbReference>
<dbReference type="Pfam" id="PF05105">
    <property type="entry name" value="Phage_holin_4_1"/>
    <property type="match status" value="1"/>
</dbReference>
<evidence type="ECO:0000256" key="3">
    <source>
        <dbReference type="ARBA" id="ARBA00022989"/>
    </source>
</evidence>
<dbReference type="OrthoDB" id="88184at2"/>
<evidence type="ECO:0000313" key="6">
    <source>
        <dbReference type="EMBL" id="SEA06259.1"/>
    </source>
</evidence>
<proteinExistence type="predicted"/>
<name>A0A1H3Y3P8_9FIRM</name>
<evidence type="ECO:0000313" key="7">
    <source>
        <dbReference type="Proteomes" id="UP000199394"/>
    </source>
</evidence>
<organism evidence="6 7">
    <name type="scientific">Eubacterium aggregans</name>
    <dbReference type="NCBI Taxonomy" id="81409"/>
    <lineage>
        <taxon>Bacteria</taxon>
        <taxon>Bacillati</taxon>
        <taxon>Bacillota</taxon>
        <taxon>Clostridia</taxon>
        <taxon>Eubacteriales</taxon>
        <taxon>Eubacteriaceae</taxon>
        <taxon>Eubacterium</taxon>
    </lineage>
</organism>
<dbReference type="GO" id="GO:0016020">
    <property type="term" value="C:membrane"/>
    <property type="evidence" value="ECO:0007669"/>
    <property type="project" value="UniProtKB-SubCell"/>
</dbReference>
<dbReference type="Proteomes" id="UP000199394">
    <property type="component" value="Unassembled WGS sequence"/>
</dbReference>
<protein>
    <submittedName>
        <fullName evidence="6">Toxin secretion/phage lysis holin</fullName>
    </submittedName>
</protein>
<accession>A0A1H3Y3P8</accession>
<evidence type="ECO:0000256" key="4">
    <source>
        <dbReference type="ARBA" id="ARBA00023136"/>
    </source>
</evidence>
<dbReference type="AlphaFoldDB" id="A0A1H3Y3P8"/>
<comment type="subcellular location">
    <subcellularLocation>
        <location evidence="1">Membrane</location>
        <topology evidence="1">Multi-pass membrane protein</topology>
    </subcellularLocation>
</comment>
<feature type="transmembrane region" description="Helical" evidence="5">
    <location>
        <begin position="30"/>
        <end position="49"/>
    </location>
</feature>
<feature type="transmembrane region" description="Helical" evidence="5">
    <location>
        <begin position="5"/>
        <end position="24"/>
    </location>
</feature>
<sequence>MEYKLILGIMGTVGGVIATYIGGWDTALQALIIFMAIDYITGLIVAGVFKTSTKTDSGALESRAGFKGLLRKGGILLVVVVACQVDVLIGTNLARDAVVIAFCINEALSIIENMGLMGVPIPDVLTKAIDVLKNQNGDTVEAIVTKQKAVAEDEEAVKASAGKDKE</sequence>
<keyword evidence="4 5" id="KW-0472">Membrane</keyword>
<reference evidence="6 7" key="1">
    <citation type="submission" date="2016-10" db="EMBL/GenBank/DDBJ databases">
        <authorList>
            <person name="de Groot N.N."/>
        </authorList>
    </citation>
    <scope>NUCLEOTIDE SEQUENCE [LARGE SCALE GENOMIC DNA]</scope>
    <source>
        <strain evidence="6 7">SR12</strain>
    </source>
</reference>
<evidence type="ECO:0000256" key="1">
    <source>
        <dbReference type="ARBA" id="ARBA00004141"/>
    </source>
</evidence>
<dbReference type="RefSeq" id="WP_090304713.1">
    <property type="nucleotide sequence ID" value="NZ_FNRK01000003.1"/>
</dbReference>
<keyword evidence="2 5" id="KW-0812">Transmembrane</keyword>
<evidence type="ECO:0000256" key="5">
    <source>
        <dbReference type="SAM" id="Phobius"/>
    </source>
</evidence>
<keyword evidence="3 5" id="KW-1133">Transmembrane helix</keyword>
<dbReference type="STRING" id="81409.SAMN04515656_10352"/>
<dbReference type="EMBL" id="FNRK01000003">
    <property type="protein sequence ID" value="SEA06259.1"/>
    <property type="molecule type" value="Genomic_DNA"/>
</dbReference>
<dbReference type="InterPro" id="IPR006480">
    <property type="entry name" value="Phage_holin_4_1"/>
</dbReference>
<gene>
    <name evidence="6" type="ORF">SAMN04515656_10352</name>
</gene>
<evidence type="ECO:0000256" key="2">
    <source>
        <dbReference type="ARBA" id="ARBA00022692"/>
    </source>
</evidence>
<keyword evidence="7" id="KW-1185">Reference proteome</keyword>